<reference evidence="1" key="1">
    <citation type="submission" date="2018-12" db="EMBL/GenBank/DDBJ databases">
        <authorList>
            <person name="Syme R.A."/>
            <person name="Farfan-Caceres L."/>
            <person name="Lichtenzveig J."/>
        </authorList>
    </citation>
    <scope>NUCLEOTIDE SEQUENCE</scope>
    <source>
        <strain evidence="1">Al4</strain>
    </source>
</reference>
<reference evidence="1" key="2">
    <citation type="submission" date="2020-09" db="EMBL/GenBank/DDBJ databases">
        <title>Reference genome assembly for Australian Ascochyta lentis isolate Al4.</title>
        <authorList>
            <person name="Lee R.C."/>
            <person name="Farfan-Caceres L.M."/>
            <person name="Debler J.W."/>
            <person name="Williams A.H."/>
            <person name="Henares B.M."/>
        </authorList>
    </citation>
    <scope>NUCLEOTIDE SEQUENCE</scope>
    <source>
        <strain evidence="1">Al4</strain>
    </source>
</reference>
<dbReference type="OrthoDB" id="3911554at2759"/>
<name>A0A8H7MF92_9PLEO</name>
<dbReference type="Proteomes" id="UP000651452">
    <property type="component" value="Unassembled WGS sequence"/>
</dbReference>
<organism evidence="1 2">
    <name type="scientific">Ascochyta lentis</name>
    <dbReference type="NCBI Taxonomy" id="205686"/>
    <lineage>
        <taxon>Eukaryota</taxon>
        <taxon>Fungi</taxon>
        <taxon>Dikarya</taxon>
        <taxon>Ascomycota</taxon>
        <taxon>Pezizomycotina</taxon>
        <taxon>Dothideomycetes</taxon>
        <taxon>Pleosporomycetidae</taxon>
        <taxon>Pleosporales</taxon>
        <taxon>Pleosporineae</taxon>
        <taxon>Didymellaceae</taxon>
        <taxon>Ascochyta</taxon>
    </lineage>
</organism>
<gene>
    <name evidence="1" type="ORF">EKO04_010948</name>
</gene>
<accession>A0A8H7MF92</accession>
<comment type="caution">
    <text evidence="1">The sequence shown here is derived from an EMBL/GenBank/DDBJ whole genome shotgun (WGS) entry which is preliminary data.</text>
</comment>
<proteinExistence type="predicted"/>
<protein>
    <submittedName>
        <fullName evidence="1">Uncharacterized protein</fullName>
    </submittedName>
</protein>
<dbReference type="AlphaFoldDB" id="A0A8H7MF92"/>
<sequence length="89" mass="9890">MPIDIERYNDFQVSQLETICRLRNIPKDSWVGMVIALAVQDQAIEAERAAVKDANETEKLAREGIAGVSLDGDRRDTLEGEDTKLSKTA</sequence>
<evidence type="ECO:0000313" key="2">
    <source>
        <dbReference type="Proteomes" id="UP000651452"/>
    </source>
</evidence>
<dbReference type="EMBL" id="RZGK01000022">
    <property type="protein sequence ID" value="KAF9691012.1"/>
    <property type="molecule type" value="Genomic_DNA"/>
</dbReference>
<evidence type="ECO:0000313" key="1">
    <source>
        <dbReference type="EMBL" id="KAF9691012.1"/>
    </source>
</evidence>
<keyword evidence="2" id="KW-1185">Reference proteome</keyword>